<dbReference type="AlphaFoldDB" id="A0A1D1Y171"/>
<name>A0A1D1Y171_9ARAE</name>
<organism evidence="2">
    <name type="scientific">Anthurium amnicola</name>
    <dbReference type="NCBI Taxonomy" id="1678845"/>
    <lineage>
        <taxon>Eukaryota</taxon>
        <taxon>Viridiplantae</taxon>
        <taxon>Streptophyta</taxon>
        <taxon>Embryophyta</taxon>
        <taxon>Tracheophyta</taxon>
        <taxon>Spermatophyta</taxon>
        <taxon>Magnoliopsida</taxon>
        <taxon>Liliopsida</taxon>
        <taxon>Araceae</taxon>
        <taxon>Pothoideae</taxon>
        <taxon>Potheae</taxon>
        <taxon>Anthurium</taxon>
    </lineage>
</organism>
<dbReference type="EMBL" id="GDJX01020328">
    <property type="protein sequence ID" value="JAT47608.1"/>
    <property type="molecule type" value="Transcribed_RNA"/>
</dbReference>
<dbReference type="Pfam" id="PF05212">
    <property type="entry name" value="DUF707"/>
    <property type="match status" value="1"/>
</dbReference>
<dbReference type="EMBL" id="GDJX01019550">
    <property type="protein sequence ID" value="JAT48386.1"/>
    <property type="molecule type" value="Transcribed_RNA"/>
</dbReference>
<gene>
    <name evidence="2" type="primary">ribBA_4</name>
    <name evidence="1" type="synonym">ribBA_0</name>
    <name evidence="1" type="ORF">g.95007</name>
    <name evidence="2" type="ORF">g.95013</name>
</gene>
<sequence length="363" mass="41875">MKKKASFGLFSIFMVLLIFVALKFQFEHRKVERWHHPFASTKISFLLSDGRSLSLPRGIVESTSDMELKPLWQRQTTKHSSENVTALLAIAVGIKQKLNVDVIVRKFLLENCSIILFHYDGNVNGWHDLEWSNQAIHILAHNQTKWWFAKRFLHPDVVSVYDYIFLWDEDLGVKNFHPGRYLQIMISEELQISQPALDPDSSEIHHRITIRNKMGKVHRRAYGFRGNQSCSNVSKGPPCTGWVEGMAPVFSRTAWRCVWHLIQNDLIHGWGLDMKLGYCAQGDRTQKVGVIDSEFIIHQGIPSLGGTSANKTNSDRSINLRSHIRRQSTAEMEKFQQRWDRAVKEDKDWVDPFDHASGNREAV</sequence>
<evidence type="ECO:0000313" key="1">
    <source>
        <dbReference type="EMBL" id="JAT47608.1"/>
    </source>
</evidence>
<reference evidence="2" key="1">
    <citation type="submission" date="2015-07" db="EMBL/GenBank/DDBJ databases">
        <title>Transcriptome Assembly of Anthurium amnicola.</title>
        <authorList>
            <person name="Suzuki J."/>
        </authorList>
    </citation>
    <scope>NUCLEOTIDE SEQUENCE</scope>
</reference>
<dbReference type="PANTHER" id="PTHR31210">
    <property type="entry name" value="OS06G0731900 PROTEIN"/>
    <property type="match status" value="1"/>
</dbReference>
<protein>
    <submittedName>
        <fullName evidence="2">Riboflavin biosynthesis protein ribBA</fullName>
    </submittedName>
</protein>
<dbReference type="PANTHER" id="PTHR31210:SF47">
    <property type="entry name" value="OS07G0564800 PROTEIN"/>
    <property type="match status" value="1"/>
</dbReference>
<dbReference type="InterPro" id="IPR007877">
    <property type="entry name" value="DUF707"/>
</dbReference>
<evidence type="ECO:0000313" key="2">
    <source>
        <dbReference type="EMBL" id="JAT48386.1"/>
    </source>
</evidence>
<accession>A0A1D1Y171</accession>
<proteinExistence type="predicted"/>